<keyword evidence="2" id="KW-1185">Reference proteome</keyword>
<proteinExistence type="predicted"/>
<evidence type="ECO:0000313" key="1">
    <source>
        <dbReference type="EMBL" id="KOC61919.1"/>
    </source>
</evidence>
<dbReference type="Proteomes" id="UP000053825">
    <property type="component" value="Unassembled WGS sequence"/>
</dbReference>
<protein>
    <submittedName>
        <fullName evidence="1">Uncharacterized protein</fullName>
    </submittedName>
</protein>
<dbReference type="EMBL" id="KQ414744">
    <property type="protein sequence ID" value="KOC61919.1"/>
    <property type="molecule type" value="Genomic_DNA"/>
</dbReference>
<accession>A0A0L7QTP6</accession>
<name>A0A0L7QTP6_9HYME</name>
<organism evidence="1 2">
    <name type="scientific">Habropoda laboriosa</name>
    <dbReference type="NCBI Taxonomy" id="597456"/>
    <lineage>
        <taxon>Eukaryota</taxon>
        <taxon>Metazoa</taxon>
        <taxon>Ecdysozoa</taxon>
        <taxon>Arthropoda</taxon>
        <taxon>Hexapoda</taxon>
        <taxon>Insecta</taxon>
        <taxon>Pterygota</taxon>
        <taxon>Neoptera</taxon>
        <taxon>Endopterygota</taxon>
        <taxon>Hymenoptera</taxon>
        <taxon>Apocrita</taxon>
        <taxon>Aculeata</taxon>
        <taxon>Apoidea</taxon>
        <taxon>Anthophila</taxon>
        <taxon>Apidae</taxon>
        <taxon>Habropoda</taxon>
    </lineage>
</organism>
<gene>
    <name evidence="1" type="ORF">WH47_05355</name>
</gene>
<reference evidence="1 2" key="1">
    <citation type="submission" date="2015-07" db="EMBL/GenBank/DDBJ databases">
        <title>The genome of Habropoda laboriosa.</title>
        <authorList>
            <person name="Pan H."/>
            <person name="Kapheim K."/>
        </authorList>
    </citation>
    <scope>NUCLEOTIDE SEQUENCE [LARGE SCALE GENOMIC DNA]</scope>
    <source>
        <strain evidence="1">0110345459</strain>
    </source>
</reference>
<evidence type="ECO:0000313" key="2">
    <source>
        <dbReference type="Proteomes" id="UP000053825"/>
    </source>
</evidence>
<sequence>MGDCWGDPEQLFPYPKCSLKLRFRVINEKHWPITAAVEPALRDGDRNISCFGLPGKGGIDTLTQCQRPNFVEAGSFVDEWEDVGNEELQTFLDENLAQTKMILQKN</sequence>
<dbReference type="AlphaFoldDB" id="A0A0L7QTP6"/>